<dbReference type="AlphaFoldDB" id="A0ABD2Z835"/>
<name>A0ABD2Z835_9GENT</name>
<reference evidence="1 2" key="1">
    <citation type="submission" date="2024-11" db="EMBL/GenBank/DDBJ databases">
        <title>A near-complete genome assembly of Cinchona calisaya.</title>
        <authorList>
            <person name="Lian D.C."/>
            <person name="Zhao X.W."/>
            <person name="Wei L."/>
        </authorList>
    </citation>
    <scope>NUCLEOTIDE SEQUENCE [LARGE SCALE GENOMIC DNA]</scope>
    <source>
        <tissue evidence="1">Nenye</tissue>
    </source>
</reference>
<proteinExistence type="predicted"/>
<gene>
    <name evidence="1" type="ORF">ACH5RR_022543</name>
</gene>
<dbReference type="EMBL" id="JBJUIK010000010">
    <property type="protein sequence ID" value="KAL3515641.1"/>
    <property type="molecule type" value="Genomic_DNA"/>
</dbReference>
<dbReference type="Proteomes" id="UP001630127">
    <property type="component" value="Unassembled WGS sequence"/>
</dbReference>
<comment type="caution">
    <text evidence="1">The sequence shown here is derived from an EMBL/GenBank/DDBJ whole genome shotgun (WGS) entry which is preliminary data.</text>
</comment>
<accession>A0ABD2Z835</accession>
<keyword evidence="2" id="KW-1185">Reference proteome</keyword>
<evidence type="ECO:0000313" key="2">
    <source>
        <dbReference type="Proteomes" id="UP001630127"/>
    </source>
</evidence>
<protein>
    <submittedName>
        <fullName evidence="1">Uncharacterized protein</fullName>
    </submittedName>
</protein>
<organism evidence="1 2">
    <name type="scientific">Cinchona calisaya</name>
    <dbReference type="NCBI Taxonomy" id="153742"/>
    <lineage>
        <taxon>Eukaryota</taxon>
        <taxon>Viridiplantae</taxon>
        <taxon>Streptophyta</taxon>
        <taxon>Embryophyta</taxon>
        <taxon>Tracheophyta</taxon>
        <taxon>Spermatophyta</taxon>
        <taxon>Magnoliopsida</taxon>
        <taxon>eudicotyledons</taxon>
        <taxon>Gunneridae</taxon>
        <taxon>Pentapetalae</taxon>
        <taxon>asterids</taxon>
        <taxon>lamiids</taxon>
        <taxon>Gentianales</taxon>
        <taxon>Rubiaceae</taxon>
        <taxon>Cinchonoideae</taxon>
        <taxon>Cinchoneae</taxon>
        <taxon>Cinchona</taxon>
    </lineage>
</organism>
<evidence type="ECO:0000313" key="1">
    <source>
        <dbReference type="EMBL" id="KAL3515641.1"/>
    </source>
</evidence>
<sequence>MEMSNSSCLDFALDYLKWLRKRTPVIPWSLYINNLQMDIQLLKTFVLYGSNCRRRKHEKYLWEHDHKEGKYIFSFRVEDMVYSFTQGPNSAYLRCHCLASDHSNFQREFARFRETIKFFVQESGITWLDYYSLGDDGDGQLTMDFIDSLLRNLDSLLIEKLRYGRAFMYLPENLETLREKLKFLKSFIGFAILQESRNTRNLRERHSLSRTNLVQCNSVISNAAQRSAKRMLDGQLSSQTSFCKYVGVIFCNGY</sequence>